<accession>D3DY87</accession>
<dbReference type="AlphaFoldDB" id="D3DY87"/>
<protein>
    <submittedName>
        <fullName evidence="2">Uncharacterized protein</fullName>
    </submittedName>
</protein>
<reference evidence="3" key="1">
    <citation type="journal article" date="2010" name="PLoS ONE">
        <title>The complete genome sequence of Cupriavidus metallidurans strain CH34, a master survivalist in harsh and anthropogenic environments.</title>
        <authorList>
            <person name="Janssen P.J."/>
            <person name="Van Houdt R."/>
            <person name="Moors H."/>
            <person name="Monsieurs P."/>
            <person name="Morin N."/>
            <person name="Michaux A."/>
            <person name="Benotmane M.A."/>
            <person name="Leys N."/>
            <person name="Vallaeys T."/>
            <person name="Lapidus A."/>
            <person name="Monchy S."/>
            <person name="Medigue C."/>
            <person name="Taghavi S."/>
            <person name="McCorkle S."/>
            <person name="Dunn J."/>
            <person name="van der Lelie D."/>
            <person name="Mergeay M."/>
        </authorList>
    </citation>
    <scope>NUCLEOTIDE SEQUENCE [LARGE SCALE GENOMIC DNA]</scope>
    <source>
        <strain evidence="3">ATCC 43123 / DSM 2839 / NBRC 102507 / CH34</strain>
    </source>
</reference>
<evidence type="ECO:0000313" key="2">
    <source>
        <dbReference type="EMBL" id="ADC45257.1"/>
    </source>
</evidence>
<gene>
    <name evidence="2" type="ordered locus">Rmet_6657</name>
</gene>
<evidence type="ECO:0000313" key="3">
    <source>
        <dbReference type="Proteomes" id="UP000002429"/>
    </source>
</evidence>
<proteinExistence type="predicted"/>
<dbReference type="EMBL" id="CP000353">
    <property type="protein sequence ID" value="ADC45257.1"/>
    <property type="molecule type" value="Genomic_DNA"/>
</dbReference>
<keyword evidence="3" id="KW-1185">Reference proteome</keyword>
<dbReference type="HOGENOM" id="CLU_3295404_0_0_4"/>
<feature type="region of interest" description="Disordered" evidence="1">
    <location>
        <begin position="18"/>
        <end position="40"/>
    </location>
</feature>
<keyword evidence="2" id="KW-0614">Plasmid</keyword>
<sequence length="40" mass="4476">MGAAQLWSFVLPPTSIEPKFKVERGRQKPKHPEADFGTGH</sequence>
<geneLocation type="plasmid" evidence="2 3">
    <name>megaplasmid</name>
</geneLocation>
<dbReference type="KEGG" id="rme:Rmet_6657"/>
<feature type="compositionally biased region" description="Basic and acidic residues" evidence="1">
    <location>
        <begin position="18"/>
        <end position="34"/>
    </location>
</feature>
<organism evidence="2 3">
    <name type="scientific">Cupriavidus metallidurans (strain ATCC 43123 / DSM 2839 / NBRC 102507 / CH34)</name>
    <name type="common">Ralstonia metallidurans</name>
    <dbReference type="NCBI Taxonomy" id="266264"/>
    <lineage>
        <taxon>Bacteria</taxon>
        <taxon>Pseudomonadati</taxon>
        <taxon>Pseudomonadota</taxon>
        <taxon>Betaproteobacteria</taxon>
        <taxon>Burkholderiales</taxon>
        <taxon>Burkholderiaceae</taxon>
        <taxon>Cupriavidus</taxon>
    </lineage>
</organism>
<evidence type="ECO:0000256" key="1">
    <source>
        <dbReference type="SAM" id="MobiDB-lite"/>
    </source>
</evidence>
<name>D3DY87_CUPMC</name>
<dbReference type="Proteomes" id="UP000002429">
    <property type="component" value="Plasmid megaplasmid"/>
</dbReference>